<feature type="transmembrane region" description="Helical" evidence="5">
    <location>
        <begin position="374"/>
        <end position="392"/>
    </location>
</feature>
<dbReference type="GO" id="GO:0015179">
    <property type="term" value="F:L-amino acid transmembrane transporter activity"/>
    <property type="evidence" value="ECO:0007669"/>
    <property type="project" value="TreeGrafter"/>
</dbReference>
<proteinExistence type="predicted"/>
<keyword evidence="7" id="KW-1185">Reference proteome</keyword>
<dbReference type="OrthoDB" id="10062876at2759"/>
<dbReference type="EMBL" id="CAJVPL010000049">
    <property type="protein sequence ID" value="CAG8438506.1"/>
    <property type="molecule type" value="Genomic_DNA"/>
</dbReference>
<dbReference type="InterPro" id="IPR050598">
    <property type="entry name" value="AminoAcid_Transporter"/>
</dbReference>
<dbReference type="PANTHER" id="PTHR11785">
    <property type="entry name" value="AMINO ACID TRANSPORTER"/>
    <property type="match status" value="1"/>
</dbReference>
<dbReference type="GO" id="GO:0016020">
    <property type="term" value="C:membrane"/>
    <property type="evidence" value="ECO:0007669"/>
    <property type="project" value="UniProtKB-SubCell"/>
</dbReference>
<comment type="caution">
    <text evidence="6">The sequence shown here is derived from an EMBL/GenBank/DDBJ whole genome shotgun (WGS) entry which is preliminary data.</text>
</comment>
<feature type="transmembrane region" description="Helical" evidence="5">
    <location>
        <begin position="487"/>
        <end position="508"/>
    </location>
</feature>
<evidence type="ECO:0000256" key="2">
    <source>
        <dbReference type="ARBA" id="ARBA00022692"/>
    </source>
</evidence>
<evidence type="ECO:0000256" key="5">
    <source>
        <dbReference type="SAM" id="Phobius"/>
    </source>
</evidence>
<feature type="transmembrane region" description="Helical" evidence="5">
    <location>
        <begin position="62"/>
        <end position="84"/>
    </location>
</feature>
<dbReference type="InterPro" id="IPR002293">
    <property type="entry name" value="AA/rel_permease1"/>
</dbReference>
<evidence type="ECO:0000313" key="7">
    <source>
        <dbReference type="Proteomes" id="UP000789831"/>
    </source>
</evidence>
<dbReference type="Proteomes" id="UP000789831">
    <property type="component" value="Unassembled WGS sequence"/>
</dbReference>
<feature type="transmembrane region" description="Helical" evidence="5">
    <location>
        <begin position="233"/>
        <end position="252"/>
    </location>
</feature>
<dbReference type="PIRSF" id="PIRSF006060">
    <property type="entry name" value="AA_transporter"/>
    <property type="match status" value="1"/>
</dbReference>
<gene>
    <name evidence="6" type="ORF">AGERDE_LOCUS866</name>
</gene>
<organism evidence="6 7">
    <name type="scientific">Ambispora gerdemannii</name>
    <dbReference type="NCBI Taxonomy" id="144530"/>
    <lineage>
        <taxon>Eukaryota</taxon>
        <taxon>Fungi</taxon>
        <taxon>Fungi incertae sedis</taxon>
        <taxon>Mucoromycota</taxon>
        <taxon>Glomeromycotina</taxon>
        <taxon>Glomeromycetes</taxon>
        <taxon>Archaeosporales</taxon>
        <taxon>Ambisporaceae</taxon>
        <taxon>Ambispora</taxon>
    </lineage>
</organism>
<protein>
    <submittedName>
        <fullName evidence="6">5701_t:CDS:1</fullName>
    </submittedName>
</protein>
<feature type="transmembrane region" description="Helical" evidence="5">
    <location>
        <begin position="162"/>
        <end position="181"/>
    </location>
</feature>
<feature type="transmembrane region" description="Helical" evidence="5">
    <location>
        <begin position="326"/>
        <end position="353"/>
    </location>
</feature>
<evidence type="ECO:0000256" key="3">
    <source>
        <dbReference type="ARBA" id="ARBA00022989"/>
    </source>
</evidence>
<comment type="subcellular location">
    <subcellularLocation>
        <location evidence="1">Membrane</location>
        <topology evidence="1">Multi-pass membrane protein</topology>
    </subcellularLocation>
</comment>
<keyword evidence="2 5" id="KW-0812">Transmembrane</keyword>
<feature type="transmembrane region" description="Helical" evidence="5">
    <location>
        <begin position="436"/>
        <end position="457"/>
    </location>
</feature>
<keyword evidence="3 5" id="KW-1133">Transmembrane helix</keyword>
<feature type="transmembrane region" description="Helical" evidence="5">
    <location>
        <begin position="404"/>
        <end position="424"/>
    </location>
</feature>
<feature type="transmembrane region" description="Helical" evidence="5">
    <location>
        <begin position="105"/>
        <end position="128"/>
    </location>
</feature>
<evidence type="ECO:0000313" key="6">
    <source>
        <dbReference type="EMBL" id="CAG8438506.1"/>
    </source>
</evidence>
<evidence type="ECO:0000256" key="4">
    <source>
        <dbReference type="ARBA" id="ARBA00023136"/>
    </source>
</evidence>
<name>A0A9N8YKE4_9GLOM</name>
<sequence>MNLGNDENNFVPSDDISSNMSSERIRLLGTFAGIGNNCNSMIGAGIFSSPGLVLSEIRSPGLALILWAVGGIAALFGSLSYLGSSTPDGGGETVYLEQAYPRPKALFSYMFSFTMIVAIQPAHMSAVANVFAQYFLYLIKAKGRCDIDYLHPNEYITDWRFWQLRLCSLATIIIITIYHILSNKWANRINQTLIIIKMLTLLAISIIGLATIPRFINGENTNWKNMFPSDMNISARSLTAALIPILFAYGGWNNLNYTLDEFVNPREKLFASNSISVCLVTFLYLCANIAYTNVPLTNITRANEPSEIIAGKFAFQVGGFNLARTLSFFVCLSAFGALAANVWSGSRVIVAAAKRDYIPFSSWFRKWNENTDTPMFALVTQAVLSSLIIIFYPHNDPFKFFVNLGQYCMWIFLFLTVLGLLFLRYSQPTLTRPFKVFLSIPIIFLIFTLFIIIGSFVNDSPNSPYSQQQPNNDRCESSYKYVKYKYYLPYVVSLVVIGLGAICWYISYRPKCKTLSLSILSDEASNLPLEKNDS</sequence>
<accession>A0A9N8YKE4</accession>
<reference evidence="6" key="1">
    <citation type="submission" date="2021-06" db="EMBL/GenBank/DDBJ databases">
        <authorList>
            <person name="Kallberg Y."/>
            <person name="Tangrot J."/>
            <person name="Rosling A."/>
        </authorList>
    </citation>
    <scope>NUCLEOTIDE SEQUENCE</scope>
    <source>
        <strain evidence="6">MT106</strain>
    </source>
</reference>
<feature type="transmembrane region" description="Helical" evidence="5">
    <location>
        <begin position="193"/>
        <end position="213"/>
    </location>
</feature>
<dbReference type="AlphaFoldDB" id="A0A9N8YKE4"/>
<feature type="transmembrane region" description="Helical" evidence="5">
    <location>
        <begin position="273"/>
        <end position="291"/>
    </location>
</feature>
<keyword evidence="4 5" id="KW-0472">Membrane</keyword>
<dbReference type="Gene3D" id="1.20.1740.10">
    <property type="entry name" value="Amino acid/polyamine transporter I"/>
    <property type="match status" value="1"/>
</dbReference>
<evidence type="ECO:0000256" key="1">
    <source>
        <dbReference type="ARBA" id="ARBA00004141"/>
    </source>
</evidence>
<dbReference type="PANTHER" id="PTHR11785:SF353">
    <property type="entry name" value="METHIONINE TRANSPORTER (EUROFUNG)"/>
    <property type="match status" value="1"/>
</dbReference>
<dbReference type="Pfam" id="PF13520">
    <property type="entry name" value="AA_permease_2"/>
    <property type="match status" value="1"/>
</dbReference>